<gene>
    <name evidence="2" type="ORF">BKA67DRAFT_550484</name>
</gene>
<dbReference type="GeneID" id="70130554"/>
<feature type="region of interest" description="Disordered" evidence="1">
    <location>
        <begin position="176"/>
        <end position="231"/>
    </location>
</feature>
<reference evidence="2" key="1">
    <citation type="journal article" date="2021" name="Nat. Commun.">
        <title>Genetic determinants of endophytism in the Arabidopsis root mycobiome.</title>
        <authorList>
            <person name="Mesny F."/>
            <person name="Miyauchi S."/>
            <person name="Thiergart T."/>
            <person name="Pickel B."/>
            <person name="Atanasova L."/>
            <person name="Karlsson M."/>
            <person name="Huettel B."/>
            <person name="Barry K.W."/>
            <person name="Haridas S."/>
            <person name="Chen C."/>
            <person name="Bauer D."/>
            <person name="Andreopoulos W."/>
            <person name="Pangilinan J."/>
            <person name="LaButti K."/>
            <person name="Riley R."/>
            <person name="Lipzen A."/>
            <person name="Clum A."/>
            <person name="Drula E."/>
            <person name="Henrissat B."/>
            <person name="Kohler A."/>
            <person name="Grigoriev I.V."/>
            <person name="Martin F.M."/>
            <person name="Hacquard S."/>
        </authorList>
    </citation>
    <scope>NUCLEOTIDE SEQUENCE</scope>
    <source>
        <strain evidence="2">MPI-SDFR-AT-0073</strain>
    </source>
</reference>
<sequence length="231" mass="25990">MYRTNDMPPPLYEKGSHNSMDGAGFYGADKKMYQHERPGSLARSNTASSQRSLLPQMAPGPMVMIPAEQYMAMSQAQSPIDQSEQNNTLRSRMPDPFFNQSELARQPSDAYDPNRRQVNRASELSSLSSGFGDGEIVIPEQYLNKPQPAATQLRQSSNFITRFSWMSRREAGNRETVYTQSSEDRPARYRSVGSWVNQQTGRVKRADEGQKEIPPVPELPPNMGGAEPTRR</sequence>
<evidence type="ECO:0000256" key="1">
    <source>
        <dbReference type="SAM" id="MobiDB-lite"/>
    </source>
</evidence>
<name>A0A9P8UZ27_9PEZI</name>
<protein>
    <submittedName>
        <fullName evidence="2">Uncharacterized protein</fullName>
    </submittedName>
</protein>
<organism evidence="2 3">
    <name type="scientific">Truncatella angustata</name>
    <dbReference type="NCBI Taxonomy" id="152316"/>
    <lineage>
        <taxon>Eukaryota</taxon>
        <taxon>Fungi</taxon>
        <taxon>Dikarya</taxon>
        <taxon>Ascomycota</taxon>
        <taxon>Pezizomycotina</taxon>
        <taxon>Sordariomycetes</taxon>
        <taxon>Xylariomycetidae</taxon>
        <taxon>Amphisphaeriales</taxon>
        <taxon>Sporocadaceae</taxon>
        <taxon>Truncatella</taxon>
    </lineage>
</organism>
<keyword evidence="3" id="KW-1185">Reference proteome</keyword>
<dbReference type="OrthoDB" id="5411141at2759"/>
<dbReference type="RefSeq" id="XP_045965342.1">
    <property type="nucleotide sequence ID" value="XM_046101662.1"/>
</dbReference>
<feature type="compositionally biased region" description="Polar residues" evidence="1">
    <location>
        <begin position="76"/>
        <end position="90"/>
    </location>
</feature>
<evidence type="ECO:0000313" key="2">
    <source>
        <dbReference type="EMBL" id="KAH6661211.1"/>
    </source>
</evidence>
<feature type="region of interest" description="Disordered" evidence="1">
    <location>
        <begin position="76"/>
        <end position="95"/>
    </location>
</feature>
<dbReference type="Proteomes" id="UP000758603">
    <property type="component" value="Unassembled WGS sequence"/>
</dbReference>
<proteinExistence type="predicted"/>
<feature type="compositionally biased region" description="Polar residues" evidence="1">
    <location>
        <begin position="42"/>
        <end position="53"/>
    </location>
</feature>
<feature type="compositionally biased region" description="Basic and acidic residues" evidence="1">
    <location>
        <begin position="28"/>
        <end position="38"/>
    </location>
</feature>
<comment type="caution">
    <text evidence="2">The sequence shown here is derived from an EMBL/GenBank/DDBJ whole genome shotgun (WGS) entry which is preliminary data.</text>
</comment>
<dbReference type="AlphaFoldDB" id="A0A9P8UZ27"/>
<accession>A0A9P8UZ27</accession>
<evidence type="ECO:0000313" key="3">
    <source>
        <dbReference type="Proteomes" id="UP000758603"/>
    </source>
</evidence>
<dbReference type="EMBL" id="JAGPXC010000001">
    <property type="protein sequence ID" value="KAH6661211.1"/>
    <property type="molecule type" value="Genomic_DNA"/>
</dbReference>
<feature type="region of interest" description="Disordered" evidence="1">
    <location>
        <begin position="1"/>
        <end position="58"/>
    </location>
</feature>